<sequence>MPPTQLLTAIRSSILVSIPAAGSCNTGSSKSKTKCLSYCHFGEHSGKGVTRSKRMEGG</sequence>
<evidence type="ECO:0000313" key="1">
    <source>
        <dbReference type="EMBL" id="RPA97632.1"/>
    </source>
</evidence>
<proteinExistence type="predicted"/>
<keyword evidence="2" id="KW-1185">Reference proteome</keyword>
<name>A0A3N4JH92_9PEZI</name>
<gene>
    <name evidence="1" type="ORF">L873DRAFT_1809405</name>
</gene>
<evidence type="ECO:0000313" key="2">
    <source>
        <dbReference type="Proteomes" id="UP000276215"/>
    </source>
</evidence>
<accession>A0A3N4JH92</accession>
<dbReference type="AlphaFoldDB" id="A0A3N4JH92"/>
<organism evidence="1 2">
    <name type="scientific">Choiromyces venosus 120613-1</name>
    <dbReference type="NCBI Taxonomy" id="1336337"/>
    <lineage>
        <taxon>Eukaryota</taxon>
        <taxon>Fungi</taxon>
        <taxon>Dikarya</taxon>
        <taxon>Ascomycota</taxon>
        <taxon>Pezizomycotina</taxon>
        <taxon>Pezizomycetes</taxon>
        <taxon>Pezizales</taxon>
        <taxon>Tuberaceae</taxon>
        <taxon>Choiromyces</taxon>
    </lineage>
</organism>
<protein>
    <submittedName>
        <fullName evidence="1">Uncharacterized protein</fullName>
    </submittedName>
</protein>
<dbReference type="Proteomes" id="UP000276215">
    <property type="component" value="Unassembled WGS sequence"/>
</dbReference>
<reference evidence="1 2" key="1">
    <citation type="journal article" date="2018" name="Nat. Ecol. Evol.">
        <title>Pezizomycetes genomes reveal the molecular basis of ectomycorrhizal truffle lifestyle.</title>
        <authorList>
            <person name="Murat C."/>
            <person name="Payen T."/>
            <person name="Noel B."/>
            <person name="Kuo A."/>
            <person name="Morin E."/>
            <person name="Chen J."/>
            <person name="Kohler A."/>
            <person name="Krizsan K."/>
            <person name="Balestrini R."/>
            <person name="Da Silva C."/>
            <person name="Montanini B."/>
            <person name="Hainaut M."/>
            <person name="Levati E."/>
            <person name="Barry K.W."/>
            <person name="Belfiori B."/>
            <person name="Cichocki N."/>
            <person name="Clum A."/>
            <person name="Dockter R.B."/>
            <person name="Fauchery L."/>
            <person name="Guy J."/>
            <person name="Iotti M."/>
            <person name="Le Tacon F."/>
            <person name="Lindquist E.A."/>
            <person name="Lipzen A."/>
            <person name="Malagnac F."/>
            <person name="Mello A."/>
            <person name="Molinier V."/>
            <person name="Miyauchi S."/>
            <person name="Poulain J."/>
            <person name="Riccioni C."/>
            <person name="Rubini A."/>
            <person name="Sitrit Y."/>
            <person name="Splivallo R."/>
            <person name="Traeger S."/>
            <person name="Wang M."/>
            <person name="Zifcakova L."/>
            <person name="Wipf D."/>
            <person name="Zambonelli A."/>
            <person name="Paolocci F."/>
            <person name="Nowrousian M."/>
            <person name="Ottonello S."/>
            <person name="Baldrian P."/>
            <person name="Spatafora J.W."/>
            <person name="Henrissat B."/>
            <person name="Nagy L.G."/>
            <person name="Aury J.M."/>
            <person name="Wincker P."/>
            <person name="Grigoriev I.V."/>
            <person name="Bonfante P."/>
            <person name="Martin F.M."/>
        </authorList>
    </citation>
    <scope>NUCLEOTIDE SEQUENCE [LARGE SCALE GENOMIC DNA]</scope>
    <source>
        <strain evidence="1 2">120613-1</strain>
    </source>
</reference>
<dbReference type="EMBL" id="ML120402">
    <property type="protein sequence ID" value="RPA97632.1"/>
    <property type="molecule type" value="Genomic_DNA"/>
</dbReference>